<feature type="compositionally biased region" description="Basic and acidic residues" evidence="1">
    <location>
        <begin position="104"/>
        <end position="124"/>
    </location>
</feature>
<sequence>MGKAMHKEVAWSQEMDTALLREVVRVEPYDGEYGTLILRWKAIAGSLSTYFEADIPYRSARERYDGMVDQFKAKDKAQRLWGTGSDEEVTEQVQLLQDLIDRRDTAESTKKAKKDKDQKRRESLESTGSQLCVEAEQRVAKRQRTGGSGAVPTKKEEQEVVVSDLLEFERQKHLDDHAYRMERLSFEKEEQKVRLAQLAESTQPSAQLEKILADMGDLIKAVVNKSM</sequence>
<dbReference type="EMBL" id="VJMI01019650">
    <property type="protein sequence ID" value="KAF0706796.1"/>
    <property type="molecule type" value="Genomic_DNA"/>
</dbReference>
<feature type="region of interest" description="Disordered" evidence="1">
    <location>
        <begin position="104"/>
        <end position="128"/>
    </location>
</feature>
<evidence type="ECO:0000313" key="2">
    <source>
        <dbReference type="EMBL" id="KAF0706796.1"/>
    </source>
</evidence>
<dbReference type="VEuPathDB" id="FungiDB:H257_09852"/>
<comment type="caution">
    <text evidence="2">The sequence shown here is derived from an EMBL/GenBank/DDBJ whole genome shotgun (WGS) entry which is preliminary data.</text>
</comment>
<dbReference type="PANTHER" id="PTHR37558">
    <property type="entry name" value="HTH CENPB-TYPE DOMAIN-CONTAINING PROTEIN"/>
    <property type="match status" value="1"/>
</dbReference>
<proteinExistence type="predicted"/>
<dbReference type="Proteomes" id="UP000469452">
    <property type="component" value="Unassembled WGS sequence"/>
</dbReference>
<evidence type="ECO:0000256" key="1">
    <source>
        <dbReference type="SAM" id="MobiDB-lite"/>
    </source>
</evidence>
<feature type="region of interest" description="Disordered" evidence="1">
    <location>
        <begin position="137"/>
        <end position="156"/>
    </location>
</feature>
<gene>
    <name evidence="2" type="ORF">AaE_013941</name>
</gene>
<accession>A0A6A4ZH54</accession>
<reference evidence="2 3" key="1">
    <citation type="submission" date="2019-06" db="EMBL/GenBank/DDBJ databases">
        <title>Genomics analysis of Aphanomyces spp. identifies a new class of oomycete effector associated with host adaptation.</title>
        <authorList>
            <person name="Gaulin E."/>
        </authorList>
    </citation>
    <scope>NUCLEOTIDE SEQUENCE [LARGE SCALE GENOMIC DNA]</scope>
    <source>
        <strain evidence="2 3">E</strain>
    </source>
</reference>
<name>A0A6A4ZH54_APHAT</name>
<protein>
    <submittedName>
        <fullName evidence="2">Uncharacterized protein</fullName>
    </submittedName>
</protein>
<evidence type="ECO:0000313" key="3">
    <source>
        <dbReference type="Proteomes" id="UP000469452"/>
    </source>
</evidence>
<organism evidence="2 3">
    <name type="scientific">Aphanomyces astaci</name>
    <name type="common">Crayfish plague agent</name>
    <dbReference type="NCBI Taxonomy" id="112090"/>
    <lineage>
        <taxon>Eukaryota</taxon>
        <taxon>Sar</taxon>
        <taxon>Stramenopiles</taxon>
        <taxon>Oomycota</taxon>
        <taxon>Saprolegniomycetes</taxon>
        <taxon>Saprolegniales</taxon>
        <taxon>Verrucalvaceae</taxon>
        <taxon>Aphanomyces</taxon>
    </lineage>
</organism>
<dbReference type="AlphaFoldDB" id="A0A6A4ZH54"/>
<dbReference type="PANTHER" id="PTHR37558:SF1">
    <property type="entry name" value="HTH CENPB-TYPE DOMAIN-CONTAINING PROTEIN"/>
    <property type="match status" value="1"/>
</dbReference>